<dbReference type="Gene3D" id="2.30.30.110">
    <property type="match status" value="1"/>
</dbReference>
<organism evidence="1 2">
    <name type="scientific">Enterococcus lemanii</name>
    <dbReference type="NCBI Taxonomy" id="1159752"/>
    <lineage>
        <taxon>Bacteria</taxon>
        <taxon>Bacillati</taxon>
        <taxon>Bacillota</taxon>
        <taxon>Bacilli</taxon>
        <taxon>Lactobacillales</taxon>
        <taxon>Enterococcaceae</taxon>
        <taxon>Enterococcus</taxon>
    </lineage>
</organism>
<reference evidence="2" key="1">
    <citation type="journal article" date="2019" name="Int. J. Syst. Evol. Microbiol.">
        <title>The Global Catalogue of Microorganisms (GCM) 10K type strain sequencing project: providing services to taxonomists for standard genome sequencing and annotation.</title>
        <authorList>
            <consortium name="The Broad Institute Genomics Platform"/>
            <consortium name="The Broad Institute Genome Sequencing Center for Infectious Disease"/>
            <person name="Wu L."/>
            <person name="Ma J."/>
        </authorList>
    </citation>
    <scope>NUCLEOTIDE SEQUENCE [LARGE SCALE GENOMIC DNA]</scope>
    <source>
        <strain evidence="2">CGMCC 1.19032</strain>
    </source>
</reference>
<evidence type="ECO:0000313" key="2">
    <source>
        <dbReference type="Proteomes" id="UP001595969"/>
    </source>
</evidence>
<dbReference type="RefSeq" id="WP_239576026.1">
    <property type="nucleotide sequence ID" value="NZ_JAFBFD010000002.1"/>
</dbReference>
<dbReference type="InterPro" id="IPR011067">
    <property type="entry name" value="Plasmid_toxin/cell-grow_inhib"/>
</dbReference>
<sequence length="110" mass="12880">MELYIVNVPFDENNNSKVRPALVVEIKGKYITIFKITNQYINKSKNIKQAYYPIIDWIIAGLKQASYVDTHRTYNIRKTAIFKKQPIGKLTSTDVLGLYHFIQKNHSFKK</sequence>
<dbReference type="EMBL" id="JBHSGS010000049">
    <property type="protein sequence ID" value="MFC4719911.1"/>
    <property type="molecule type" value="Genomic_DNA"/>
</dbReference>
<evidence type="ECO:0000313" key="1">
    <source>
        <dbReference type="EMBL" id="MFC4719911.1"/>
    </source>
</evidence>
<proteinExistence type="predicted"/>
<keyword evidence="2" id="KW-1185">Reference proteome</keyword>
<dbReference type="SUPFAM" id="SSF50118">
    <property type="entry name" value="Cell growth inhibitor/plasmid maintenance toxic component"/>
    <property type="match status" value="1"/>
</dbReference>
<gene>
    <name evidence="1" type="ORF">ACFO5I_09250</name>
</gene>
<comment type="caution">
    <text evidence="1">The sequence shown here is derived from an EMBL/GenBank/DDBJ whole genome shotgun (WGS) entry which is preliminary data.</text>
</comment>
<name>A0ABV9MV82_9ENTE</name>
<accession>A0ABV9MV82</accession>
<dbReference type="Proteomes" id="UP001595969">
    <property type="component" value="Unassembled WGS sequence"/>
</dbReference>
<protein>
    <submittedName>
        <fullName evidence="1">Uncharacterized protein</fullName>
    </submittedName>
</protein>